<reference evidence="2 3" key="1">
    <citation type="submission" date="2018-11" db="EMBL/GenBank/DDBJ databases">
        <title>Phylogenetic determinants of toxin gene distribution in genomes of Brevibacillus laterosporus.</title>
        <authorList>
            <person name="Glare T.R."/>
            <person name="Durrant A."/>
            <person name="Berry C."/>
            <person name="Palma L."/>
            <person name="Ormskirk M."/>
            <person name="Cox M.O."/>
        </authorList>
    </citation>
    <scope>NUCLEOTIDE SEQUENCE [LARGE SCALE GENOMIC DNA]</scope>
    <source>
        <strain evidence="2 3">1821L</strain>
    </source>
</reference>
<dbReference type="AlphaFoldDB" id="A0A502HV37"/>
<dbReference type="SUPFAM" id="SSF54736">
    <property type="entry name" value="ClpS-like"/>
    <property type="match status" value="1"/>
</dbReference>
<dbReference type="Proteomes" id="UP000319432">
    <property type="component" value="Chromosome"/>
</dbReference>
<dbReference type="InterPro" id="IPR014719">
    <property type="entry name" value="Ribosomal_bL12_C/ClpS-like"/>
</dbReference>
<feature type="domain" description="Large ribosomal subunit protein bL12 C-terminal" evidence="1">
    <location>
        <begin position="57"/>
        <end position="85"/>
    </location>
</feature>
<dbReference type="GO" id="GO:0006412">
    <property type="term" value="P:translation"/>
    <property type="evidence" value="ECO:0007669"/>
    <property type="project" value="InterPro"/>
</dbReference>
<dbReference type="OrthoDB" id="2649700at2"/>
<dbReference type="InterPro" id="IPR013823">
    <property type="entry name" value="Ribosomal_bL12_C"/>
</dbReference>
<dbReference type="Gene3D" id="3.30.1390.10">
    <property type="match status" value="1"/>
</dbReference>
<evidence type="ECO:0000259" key="1">
    <source>
        <dbReference type="Pfam" id="PF00542"/>
    </source>
</evidence>
<proteinExistence type="predicted"/>
<gene>
    <name evidence="2" type="ORF">EEL30_15435</name>
</gene>
<dbReference type="GO" id="GO:0003735">
    <property type="term" value="F:structural constituent of ribosome"/>
    <property type="evidence" value="ECO:0007669"/>
    <property type="project" value="InterPro"/>
</dbReference>
<keyword evidence="3" id="KW-1185">Reference proteome</keyword>
<evidence type="ECO:0000313" key="3">
    <source>
        <dbReference type="Proteomes" id="UP000319432"/>
    </source>
</evidence>
<protein>
    <recommendedName>
        <fullName evidence="1">Large ribosomal subunit protein bL12 C-terminal domain-containing protein</fullName>
    </recommendedName>
</protein>
<evidence type="ECO:0000313" key="2">
    <source>
        <dbReference type="EMBL" id="QDX93563.1"/>
    </source>
</evidence>
<sequence length="86" mass="9801">MEFALIMALLCMVFLLFEKVSTLRTQLKKMNVILQQIATQVGVPDHPIDTKLRMLLIEGKKIEAIKEAREVLGLSLKEAKEYVESL</sequence>
<accession>A0A502HV37</accession>
<organism evidence="2 3">
    <name type="scientific">Brevibacillus laterosporus</name>
    <name type="common">Bacillus laterosporus</name>
    <dbReference type="NCBI Taxonomy" id="1465"/>
    <lineage>
        <taxon>Bacteria</taxon>
        <taxon>Bacillati</taxon>
        <taxon>Bacillota</taxon>
        <taxon>Bacilli</taxon>
        <taxon>Bacillales</taxon>
        <taxon>Paenibacillaceae</taxon>
        <taxon>Brevibacillus</taxon>
    </lineage>
</organism>
<name>A0A502HV37_BRELA</name>
<dbReference type="EMBL" id="CP033464">
    <property type="protein sequence ID" value="QDX93563.1"/>
    <property type="molecule type" value="Genomic_DNA"/>
</dbReference>
<dbReference type="Pfam" id="PF00542">
    <property type="entry name" value="Ribosomal_L12"/>
    <property type="match status" value="1"/>
</dbReference>